<dbReference type="Pfam" id="PF04191">
    <property type="entry name" value="PEMT"/>
    <property type="match status" value="1"/>
</dbReference>
<keyword evidence="6" id="KW-0489">Methyltransferase</keyword>
<sequence>MLARLAALPQAWLVPFGLAGLMLGWLLPDLPRLRPLGWLIVAGGLALMGWAALVMQRARTTVWPGQRPARLVTWGPFALSRNPIYLGDLILLAGVFLVANAPAGLVVLPGFALFLTRRFILSEEAMVQDAFGAEFSAYRRKTRRWL</sequence>
<comment type="subcellular location">
    <subcellularLocation>
        <location evidence="1">Endomembrane system</location>
        <topology evidence="1">Multi-pass membrane protein</topology>
    </subcellularLocation>
</comment>
<evidence type="ECO:0000256" key="4">
    <source>
        <dbReference type="ARBA" id="ARBA00023136"/>
    </source>
</evidence>
<evidence type="ECO:0000256" key="1">
    <source>
        <dbReference type="ARBA" id="ARBA00004127"/>
    </source>
</evidence>
<evidence type="ECO:0000256" key="3">
    <source>
        <dbReference type="ARBA" id="ARBA00022989"/>
    </source>
</evidence>
<dbReference type="PANTHER" id="PTHR12714:SF24">
    <property type="entry name" value="SLR1182 PROTEIN"/>
    <property type="match status" value="1"/>
</dbReference>
<dbReference type="Gene3D" id="1.20.120.1630">
    <property type="match status" value="1"/>
</dbReference>
<evidence type="ECO:0000256" key="2">
    <source>
        <dbReference type="ARBA" id="ARBA00022692"/>
    </source>
</evidence>
<feature type="transmembrane region" description="Helical" evidence="5">
    <location>
        <begin position="36"/>
        <end position="55"/>
    </location>
</feature>
<keyword evidence="6" id="KW-0808">Transferase</keyword>
<keyword evidence="3 5" id="KW-1133">Transmembrane helix</keyword>
<dbReference type="AlphaFoldDB" id="A0A521FVJ4"/>
<dbReference type="GO" id="GO:0032259">
    <property type="term" value="P:methylation"/>
    <property type="evidence" value="ECO:0007669"/>
    <property type="project" value="UniProtKB-KW"/>
</dbReference>
<name>A0A521FVJ4_9RHOB</name>
<reference evidence="6 7" key="1">
    <citation type="submission" date="2017-05" db="EMBL/GenBank/DDBJ databases">
        <authorList>
            <person name="Varghese N."/>
            <person name="Submissions S."/>
        </authorList>
    </citation>
    <scope>NUCLEOTIDE SEQUENCE [LARGE SCALE GENOMIC DNA]</scope>
    <source>
        <strain evidence="6 7">DSM 100094</strain>
    </source>
</reference>
<gene>
    <name evidence="6" type="ORF">SAMN06265221_1712</name>
</gene>
<feature type="transmembrane region" description="Helical" evidence="5">
    <location>
        <begin position="6"/>
        <end position="27"/>
    </location>
</feature>
<dbReference type="Proteomes" id="UP000319014">
    <property type="component" value="Unassembled WGS sequence"/>
</dbReference>
<dbReference type="PANTHER" id="PTHR12714">
    <property type="entry name" value="PROTEIN-S ISOPRENYLCYSTEINE O-METHYLTRANSFERASE"/>
    <property type="match status" value="1"/>
</dbReference>
<evidence type="ECO:0000256" key="5">
    <source>
        <dbReference type="SAM" id="Phobius"/>
    </source>
</evidence>
<keyword evidence="2 5" id="KW-0812">Transmembrane</keyword>
<dbReference type="RefSeq" id="WP_185958803.1">
    <property type="nucleotide sequence ID" value="NZ_FXTK01000071.1"/>
</dbReference>
<protein>
    <submittedName>
        <fullName evidence="6">Protein-S-isoprenylcysteine O-methyltransferase Ste14</fullName>
    </submittedName>
</protein>
<dbReference type="InterPro" id="IPR007318">
    <property type="entry name" value="Phopholipid_MeTrfase"/>
</dbReference>
<dbReference type="GO" id="GO:0012505">
    <property type="term" value="C:endomembrane system"/>
    <property type="evidence" value="ECO:0007669"/>
    <property type="project" value="UniProtKB-SubCell"/>
</dbReference>
<accession>A0A521FVJ4</accession>
<keyword evidence="4 5" id="KW-0472">Membrane</keyword>
<evidence type="ECO:0000313" key="7">
    <source>
        <dbReference type="Proteomes" id="UP000319014"/>
    </source>
</evidence>
<organism evidence="6 7">
    <name type="scientific">Paracoccus laeviglucosivorans</name>
    <dbReference type="NCBI Taxonomy" id="1197861"/>
    <lineage>
        <taxon>Bacteria</taxon>
        <taxon>Pseudomonadati</taxon>
        <taxon>Pseudomonadota</taxon>
        <taxon>Alphaproteobacteria</taxon>
        <taxon>Rhodobacterales</taxon>
        <taxon>Paracoccaceae</taxon>
        <taxon>Paracoccus</taxon>
    </lineage>
</organism>
<evidence type="ECO:0000313" key="6">
    <source>
        <dbReference type="EMBL" id="SMP00172.1"/>
    </source>
</evidence>
<keyword evidence="7" id="KW-1185">Reference proteome</keyword>
<dbReference type="GO" id="GO:0008168">
    <property type="term" value="F:methyltransferase activity"/>
    <property type="evidence" value="ECO:0007669"/>
    <property type="project" value="UniProtKB-KW"/>
</dbReference>
<feature type="transmembrane region" description="Helical" evidence="5">
    <location>
        <begin position="89"/>
        <end position="116"/>
    </location>
</feature>
<dbReference type="EMBL" id="FXTK01000071">
    <property type="protein sequence ID" value="SMP00172.1"/>
    <property type="molecule type" value="Genomic_DNA"/>
</dbReference>
<proteinExistence type="predicted"/>